<comment type="caution">
    <text evidence="2">The sequence shown here is derived from an EMBL/GenBank/DDBJ whole genome shotgun (WGS) entry which is preliminary data.</text>
</comment>
<evidence type="ECO:0000256" key="1">
    <source>
        <dbReference type="SAM" id="MobiDB-lite"/>
    </source>
</evidence>
<organism evidence="2 3">
    <name type="scientific">Popillia japonica</name>
    <name type="common">Japanese beetle</name>
    <dbReference type="NCBI Taxonomy" id="7064"/>
    <lineage>
        <taxon>Eukaryota</taxon>
        <taxon>Metazoa</taxon>
        <taxon>Ecdysozoa</taxon>
        <taxon>Arthropoda</taxon>
        <taxon>Hexapoda</taxon>
        <taxon>Insecta</taxon>
        <taxon>Pterygota</taxon>
        <taxon>Neoptera</taxon>
        <taxon>Endopterygota</taxon>
        <taxon>Coleoptera</taxon>
        <taxon>Polyphaga</taxon>
        <taxon>Scarabaeiformia</taxon>
        <taxon>Scarabaeidae</taxon>
        <taxon>Rutelinae</taxon>
        <taxon>Popillia</taxon>
    </lineage>
</organism>
<reference evidence="2 3" key="1">
    <citation type="journal article" date="2024" name="BMC Genomics">
        <title>De novo assembly and annotation of Popillia japonica's genome with initial clues to its potential as an invasive pest.</title>
        <authorList>
            <person name="Cucini C."/>
            <person name="Boschi S."/>
            <person name="Funari R."/>
            <person name="Cardaioli E."/>
            <person name="Iannotti N."/>
            <person name="Marturano G."/>
            <person name="Paoli F."/>
            <person name="Bruttini M."/>
            <person name="Carapelli A."/>
            <person name="Frati F."/>
            <person name="Nardi F."/>
        </authorList>
    </citation>
    <scope>NUCLEOTIDE SEQUENCE [LARGE SCALE GENOMIC DNA]</scope>
    <source>
        <strain evidence="2">DMR45628</strain>
    </source>
</reference>
<dbReference type="AlphaFoldDB" id="A0AAW1K1I0"/>
<proteinExistence type="predicted"/>
<feature type="compositionally biased region" description="Basic and acidic residues" evidence="1">
    <location>
        <begin position="62"/>
        <end position="72"/>
    </location>
</feature>
<evidence type="ECO:0000313" key="3">
    <source>
        <dbReference type="Proteomes" id="UP001458880"/>
    </source>
</evidence>
<evidence type="ECO:0000313" key="2">
    <source>
        <dbReference type="EMBL" id="KAK9711234.1"/>
    </source>
</evidence>
<name>A0AAW1K1I0_POPJA</name>
<keyword evidence="3" id="KW-1185">Reference proteome</keyword>
<gene>
    <name evidence="2" type="ORF">QE152_g25540</name>
</gene>
<protein>
    <submittedName>
        <fullName evidence="2">Uncharacterized protein</fullName>
    </submittedName>
</protein>
<dbReference type="EMBL" id="JASPKY010000283">
    <property type="protein sequence ID" value="KAK9711234.1"/>
    <property type="molecule type" value="Genomic_DNA"/>
</dbReference>
<sequence>MEGRTDRGRPRETWDKAIAKYLQRRQVTVKQAKEMAQDRKLWKKFTNTGIDIDNNDDETDDPKEIHEAGRTDEEGEEERVEAVIVQNESAIAQSDPEEMPQNEPEPSPEKPAEEKFVIVQYSGKLYPGLVMSNDEKHEETEISAMKKRGKFWTWPNPPDVVWYRKNQIKGPLNPPQKIGDNLYQTNLKS</sequence>
<feature type="region of interest" description="Disordered" evidence="1">
    <location>
        <begin position="48"/>
        <end position="113"/>
    </location>
</feature>
<accession>A0AAW1K1I0</accession>
<dbReference type="Proteomes" id="UP001458880">
    <property type="component" value="Unassembled WGS sequence"/>
</dbReference>